<organism evidence="1">
    <name type="scientific">marine sediment metagenome</name>
    <dbReference type="NCBI Taxonomy" id="412755"/>
    <lineage>
        <taxon>unclassified sequences</taxon>
        <taxon>metagenomes</taxon>
        <taxon>ecological metagenomes</taxon>
    </lineage>
</organism>
<name>A0A0F9AB69_9ZZZZ</name>
<feature type="non-terminal residue" evidence="1">
    <location>
        <position position="140"/>
    </location>
</feature>
<sequence>MLKHTQLSKITQLLNEPVPLGLRPTNYKDNRPTDPIVGDSWADEDTLEIKIWDGREWIVLPEPPTTSTSTQFGDDNLVVSASPGDELTLIPGGIETLSFEEARATKMFEITPTDMSINYEGKTLVAINLKTGLIEYGENY</sequence>
<comment type="caution">
    <text evidence="1">The sequence shown here is derived from an EMBL/GenBank/DDBJ whole genome shotgun (WGS) entry which is preliminary data.</text>
</comment>
<protein>
    <submittedName>
        <fullName evidence="1">Uncharacterized protein</fullName>
    </submittedName>
</protein>
<accession>A0A0F9AB69</accession>
<dbReference type="EMBL" id="LAZR01043564">
    <property type="protein sequence ID" value="KKL06774.1"/>
    <property type="molecule type" value="Genomic_DNA"/>
</dbReference>
<proteinExistence type="predicted"/>
<reference evidence="1" key="1">
    <citation type="journal article" date="2015" name="Nature">
        <title>Complex archaea that bridge the gap between prokaryotes and eukaryotes.</title>
        <authorList>
            <person name="Spang A."/>
            <person name="Saw J.H."/>
            <person name="Jorgensen S.L."/>
            <person name="Zaremba-Niedzwiedzka K."/>
            <person name="Martijn J."/>
            <person name="Lind A.E."/>
            <person name="van Eijk R."/>
            <person name="Schleper C."/>
            <person name="Guy L."/>
            <person name="Ettema T.J."/>
        </authorList>
    </citation>
    <scope>NUCLEOTIDE SEQUENCE</scope>
</reference>
<dbReference type="AlphaFoldDB" id="A0A0F9AB69"/>
<evidence type="ECO:0000313" key="1">
    <source>
        <dbReference type="EMBL" id="KKL06774.1"/>
    </source>
</evidence>
<gene>
    <name evidence="1" type="ORF">LCGC14_2592680</name>
</gene>